<dbReference type="AlphaFoldDB" id="A0A1B6LAF7"/>
<organism evidence="1">
    <name type="scientific">Graphocephala atropunctata</name>
    <dbReference type="NCBI Taxonomy" id="36148"/>
    <lineage>
        <taxon>Eukaryota</taxon>
        <taxon>Metazoa</taxon>
        <taxon>Ecdysozoa</taxon>
        <taxon>Arthropoda</taxon>
        <taxon>Hexapoda</taxon>
        <taxon>Insecta</taxon>
        <taxon>Pterygota</taxon>
        <taxon>Neoptera</taxon>
        <taxon>Paraneoptera</taxon>
        <taxon>Hemiptera</taxon>
        <taxon>Auchenorrhyncha</taxon>
        <taxon>Membracoidea</taxon>
        <taxon>Cicadellidae</taxon>
        <taxon>Cicadellinae</taxon>
        <taxon>Cicadellini</taxon>
        <taxon>Graphocephala</taxon>
    </lineage>
</organism>
<protein>
    <submittedName>
        <fullName evidence="1">Uncharacterized protein</fullName>
    </submittedName>
</protein>
<feature type="non-terminal residue" evidence="1">
    <location>
        <position position="1"/>
    </location>
</feature>
<sequence length="157" mass="17319">LFQLTKKEVLSLLIYIRQHTDKMPKQNIAAFETENGNTTKIFTEISETGSLGAGVKVQSEKMSTKATLSTPVSSWNSPTPAAEASVKVAAKLMETDQGQLTGIYQATKLVNKPYNSTPVQHNAGIQFNHNKDNWSAGVNAQVQGRNKEFKFSLKKEF</sequence>
<proteinExistence type="predicted"/>
<evidence type="ECO:0000313" key="1">
    <source>
        <dbReference type="EMBL" id="JAT20689.1"/>
    </source>
</evidence>
<accession>A0A1B6LAF7</accession>
<gene>
    <name evidence="1" type="ORF">g.25898</name>
</gene>
<dbReference type="EMBL" id="GEBQ01019288">
    <property type="protein sequence ID" value="JAT20689.1"/>
    <property type="molecule type" value="Transcribed_RNA"/>
</dbReference>
<reference evidence="1" key="1">
    <citation type="submission" date="2015-11" db="EMBL/GenBank/DDBJ databases">
        <title>De novo transcriptome assembly of four potential Pierce s Disease insect vectors from Arizona vineyards.</title>
        <authorList>
            <person name="Tassone E.E."/>
        </authorList>
    </citation>
    <scope>NUCLEOTIDE SEQUENCE</scope>
</reference>
<name>A0A1B6LAF7_9HEMI</name>